<gene>
    <name evidence="1" type="ORF">GMB86_13180</name>
</gene>
<reference evidence="1 2" key="1">
    <citation type="submission" date="2019-11" db="EMBL/GenBank/DDBJ databases">
        <title>Terrilactibacillus tamarindus sp. nov. BCM23-1 isolated from bark of Tamarindus indica.</title>
        <authorList>
            <person name="Kingkaew E."/>
            <person name="Tanasupawat S."/>
        </authorList>
    </citation>
    <scope>NUCLEOTIDE SEQUENCE [LARGE SCALE GENOMIC DNA]</scope>
    <source>
        <strain evidence="1 2">BCM23-1</strain>
    </source>
</reference>
<proteinExistence type="predicted"/>
<dbReference type="Pfam" id="PF10764">
    <property type="entry name" value="Gin"/>
    <property type="match status" value="1"/>
</dbReference>
<dbReference type="Proteomes" id="UP000440978">
    <property type="component" value="Unassembled WGS sequence"/>
</dbReference>
<dbReference type="AlphaFoldDB" id="A0A6N8CRU6"/>
<evidence type="ECO:0000313" key="1">
    <source>
        <dbReference type="EMBL" id="MTT32959.1"/>
    </source>
</evidence>
<dbReference type="EMBL" id="WNHB01000024">
    <property type="protein sequence ID" value="MTT32959.1"/>
    <property type="molecule type" value="Genomic_DNA"/>
</dbReference>
<name>A0A6N8CRU6_9BACI</name>
<comment type="caution">
    <text evidence="1">The sequence shown here is derived from an EMBL/GenBank/DDBJ whole genome shotgun (WGS) entry which is preliminary data.</text>
</comment>
<dbReference type="RefSeq" id="WP_155220683.1">
    <property type="nucleotide sequence ID" value="NZ_WNHB01000024.1"/>
</dbReference>
<sequence>MGLAAHSCTGEICVICGEIKYKGIHVCNQLICDTCQKDIVHTDVTDEKYRYFISQLSKLKVKETKQ</sequence>
<accession>A0A6N8CRU6</accession>
<dbReference type="OrthoDB" id="2886653at2"/>
<evidence type="ECO:0000313" key="2">
    <source>
        <dbReference type="Proteomes" id="UP000440978"/>
    </source>
</evidence>
<dbReference type="InterPro" id="IPR019700">
    <property type="entry name" value="Sigma-G_inhibitor_Gin"/>
</dbReference>
<protein>
    <submittedName>
        <fullName evidence="1">Inhibitor of sigma-G Gin</fullName>
    </submittedName>
</protein>
<keyword evidence="2" id="KW-1185">Reference proteome</keyword>
<organism evidence="1 2">
    <name type="scientific">Terrilactibacillus tamarindi</name>
    <dbReference type="NCBI Taxonomy" id="2599694"/>
    <lineage>
        <taxon>Bacteria</taxon>
        <taxon>Bacillati</taxon>
        <taxon>Bacillota</taxon>
        <taxon>Bacilli</taxon>
        <taxon>Bacillales</taxon>
        <taxon>Bacillaceae</taxon>
        <taxon>Terrilactibacillus</taxon>
    </lineage>
</organism>